<dbReference type="PANTHER" id="PTHR13000:SF0">
    <property type="entry name" value="NUCLEOPORIN P54"/>
    <property type="match status" value="1"/>
</dbReference>
<evidence type="ECO:0000256" key="2">
    <source>
        <dbReference type="ARBA" id="ARBA00022448"/>
    </source>
</evidence>
<evidence type="ECO:0000256" key="5">
    <source>
        <dbReference type="SAM" id="MobiDB-lite"/>
    </source>
</evidence>
<feature type="domain" description="Nucleoporin Nup54 alpha-helical" evidence="6">
    <location>
        <begin position="269"/>
        <end position="401"/>
    </location>
</feature>
<evidence type="ECO:0000313" key="7">
    <source>
        <dbReference type="EMBL" id="CAG8553364.1"/>
    </source>
</evidence>
<keyword evidence="2" id="KW-0813">Transport</keyword>
<comment type="caution">
    <text evidence="7">The sequence shown here is derived from an EMBL/GenBank/DDBJ whole genome shotgun (WGS) entry which is preliminary data.</text>
</comment>
<name>A0A9N9FRY7_9GLOM</name>
<organism evidence="7 8">
    <name type="scientific">Ambispora gerdemannii</name>
    <dbReference type="NCBI Taxonomy" id="144530"/>
    <lineage>
        <taxon>Eukaryota</taxon>
        <taxon>Fungi</taxon>
        <taxon>Fungi incertae sedis</taxon>
        <taxon>Mucoromycota</taxon>
        <taxon>Glomeromycotina</taxon>
        <taxon>Glomeromycetes</taxon>
        <taxon>Archaeosporales</taxon>
        <taxon>Ambisporaceae</taxon>
        <taxon>Ambispora</taxon>
    </lineage>
</organism>
<feature type="coiled-coil region" evidence="4">
    <location>
        <begin position="314"/>
        <end position="341"/>
    </location>
</feature>
<comment type="subcellular location">
    <subcellularLocation>
        <location evidence="1">Nucleus</location>
    </subcellularLocation>
</comment>
<sequence length="464" mass="49458">MAFGGTGFSFGNNTQNPTNTQQTNTGFSFGAPQTTGSTGFGGFGASGGFGSTNPFGGTTSNAFGNPAGGASSSGTGFGSSLGGGGTLGFGGTTTNTGFGQPQNVTSGSVTVPGAFGGSFGTNTTTTSTGGTFGSGVGGFGASPTPAFGSGAFGSPAKPNSIGLQPSNTFQLGPSATGAFGAQKSAWSFPSTTTATPSLNFTSFNQSATTNPFSFSTSGTGGLNLGPVVKTPYEKLIELGVAWAINHPDYKFQFYFYNMIHPKDMKSVGPPTDRSPALWEQAQKNNSDTSCSMVPSLSLGFDGIKKRIEYAQKYSEMSKHKLEELERQIKNMEDKHHMDNLVKIDRCKQKTLEITERMISVMKQLHLKKLKGKPLRPEDERNQAELERIHQKLQRSLQKLEHLNTEVSRMKVQMVSQMPTTQKFSVGDERQLNSIIEVLSDEQRGIVQLIRTVQRDSDDVQEHYS</sequence>
<keyword evidence="4" id="KW-0175">Coiled coil</keyword>
<evidence type="ECO:0000256" key="1">
    <source>
        <dbReference type="ARBA" id="ARBA00004123"/>
    </source>
</evidence>
<dbReference type="GO" id="GO:0044613">
    <property type="term" value="C:nuclear pore central transport channel"/>
    <property type="evidence" value="ECO:0007669"/>
    <property type="project" value="TreeGrafter"/>
</dbReference>
<dbReference type="PANTHER" id="PTHR13000">
    <property type="entry name" value="NUCLEOPORIN P54"/>
    <property type="match status" value="1"/>
</dbReference>
<reference evidence="7" key="1">
    <citation type="submission" date="2021-06" db="EMBL/GenBank/DDBJ databases">
        <authorList>
            <person name="Kallberg Y."/>
            <person name="Tangrot J."/>
            <person name="Rosling A."/>
        </authorList>
    </citation>
    <scope>NUCLEOTIDE SEQUENCE</scope>
    <source>
        <strain evidence="7">MT106</strain>
    </source>
</reference>
<dbReference type="GO" id="GO:0006999">
    <property type="term" value="P:nuclear pore organization"/>
    <property type="evidence" value="ECO:0007669"/>
    <property type="project" value="TreeGrafter"/>
</dbReference>
<feature type="compositionally biased region" description="Low complexity" evidence="5">
    <location>
        <begin position="9"/>
        <end position="25"/>
    </location>
</feature>
<accession>A0A9N9FRY7</accession>
<dbReference type="OrthoDB" id="6162375at2759"/>
<dbReference type="GO" id="GO:0017056">
    <property type="term" value="F:structural constituent of nuclear pore"/>
    <property type="evidence" value="ECO:0007669"/>
    <property type="project" value="TreeGrafter"/>
</dbReference>
<evidence type="ECO:0000256" key="4">
    <source>
        <dbReference type="SAM" id="Coils"/>
    </source>
</evidence>
<dbReference type="Pfam" id="PF13874">
    <property type="entry name" value="Nup54"/>
    <property type="match status" value="1"/>
</dbReference>
<evidence type="ECO:0000256" key="3">
    <source>
        <dbReference type="ARBA" id="ARBA00023242"/>
    </source>
</evidence>
<gene>
    <name evidence="7" type="ORF">AGERDE_LOCUS6782</name>
</gene>
<evidence type="ECO:0000259" key="6">
    <source>
        <dbReference type="Pfam" id="PF13874"/>
    </source>
</evidence>
<keyword evidence="3" id="KW-0539">Nucleus</keyword>
<dbReference type="EMBL" id="CAJVPL010001114">
    <property type="protein sequence ID" value="CAG8553364.1"/>
    <property type="molecule type" value="Genomic_DNA"/>
</dbReference>
<dbReference type="GO" id="GO:0006607">
    <property type="term" value="P:NLS-bearing protein import into nucleus"/>
    <property type="evidence" value="ECO:0007669"/>
    <property type="project" value="TreeGrafter"/>
</dbReference>
<proteinExistence type="predicted"/>
<dbReference type="GO" id="GO:0036228">
    <property type="term" value="P:protein localization to nuclear inner membrane"/>
    <property type="evidence" value="ECO:0007669"/>
    <property type="project" value="TreeGrafter"/>
</dbReference>
<dbReference type="InterPro" id="IPR024864">
    <property type="entry name" value="Nup54/Nup57/Nup44"/>
</dbReference>
<dbReference type="InterPro" id="IPR025712">
    <property type="entry name" value="Nup54_alpha-helical_dom"/>
</dbReference>
<dbReference type="AlphaFoldDB" id="A0A9N9FRY7"/>
<evidence type="ECO:0000313" key="8">
    <source>
        <dbReference type="Proteomes" id="UP000789831"/>
    </source>
</evidence>
<protein>
    <submittedName>
        <fullName evidence="7">9387_t:CDS:1</fullName>
    </submittedName>
</protein>
<keyword evidence="8" id="KW-1185">Reference proteome</keyword>
<dbReference type="Proteomes" id="UP000789831">
    <property type="component" value="Unassembled WGS sequence"/>
</dbReference>
<feature type="coiled-coil region" evidence="4">
    <location>
        <begin position="382"/>
        <end position="412"/>
    </location>
</feature>
<feature type="region of interest" description="Disordered" evidence="5">
    <location>
        <begin position="1"/>
        <end position="42"/>
    </location>
</feature>